<sequence length="727" mass="77106">MRTVIPTALICTAALMAGSTQPVRAEGSREMVADGGDRPFTEWADATTANIPRKTLLKVYVQAGETLNLGSSVHTSSTNPADIVYRNPSGVQGSCNVLNTGFGWIDTVAKETAGPLPNTSGYTPCIVNVTQTGIYEVEFRAPLTSGNPPATSAIAAFPTGNTQNSGVAAWDITVRTAGGVAQPGRVFTNYVAMNMGSNGRSLASDFYIQTWDGYLYRTDMNNVDPFGFVFFGNSKGFLDSDGSALYHSARAVDNNLSPFSGNVIVQNPLAPNAPSTNTYTHLVFFNRPDIRVLGALGIPAAPAIPQPPTDFRFTGVNNSDNRTLIGVGGYFDFTVASGSSYQIILDTNVDGIFNSATDRVLENTLVPGANRVFWNGKDANGNNLQPRPGNAPYNARVVIRNGEYHFPMLDAESNTSGFIIEMTNPPQGFPNFLDRNGVPIDRYTFYYDDSNYTTVNGTQVNLDGTGATSPRNARQGVRSITGGHGFTSNYGDFKGIDTWAFFPSEAVFSNVIITTQITNPSLLLVKRITAINGVPITDQVDGINSPGAPNHVDAPRDQDDNHANWPSGFLRGRIRDRIQPGDQIEFTIYVLSSGTASAQNALFCDLVPANVTFLPAAYNATPAANGPSPVPGISTSGGDRGIMLGLGTQSSTSPYPILVSLSNSSDGDVGQYVAPGIDLTTIDSRLAGCGSNTNGAIVARLGNLPQATSAGNPPGSYGFVRFQARVN</sequence>
<evidence type="ECO:0000313" key="2">
    <source>
        <dbReference type="Proteomes" id="UP000185557"/>
    </source>
</evidence>
<evidence type="ECO:0008006" key="3">
    <source>
        <dbReference type="Google" id="ProtNLM"/>
    </source>
</evidence>
<gene>
    <name evidence="1" type="ORF">NIES30_22035</name>
</gene>
<proteinExistence type="predicted"/>
<name>A0A1U7IZL0_9CYAN</name>
<evidence type="ECO:0000313" key="1">
    <source>
        <dbReference type="EMBL" id="OKH44567.1"/>
    </source>
</evidence>
<reference evidence="1 2" key="1">
    <citation type="submission" date="2016-11" db="EMBL/GenBank/DDBJ databases">
        <title>Draft Genome Sequences of Nine Cyanobacterial Strains from Diverse Habitats.</title>
        <authorList>
            <person name="Zhu T."/>
            <person name="Hou S."/>
            <person name="Lu X."/>
            <person name="Hess W.R."/>
        </authorList>
    </citation>
    <scope>NUCLEOTIDE SEQUENCE [LARGE SCALE GENOMIC DNA]</scope>
    <source>
        <strain evidence="1 2">NIES-30</strain>
    </source>
</reference>
<dbReference type="EMBL" id="MRCG01000022">
    <property type="protein sequence ID" value="OKH44567.1"/>
    <property type="molecule type" value="Genomic_DNA"/>
</dbReference>
<organism evidence="1 2">
    <name type="scientific">Phormidium tenue NIES-30</name>
    <dbReference type="NCBI Taxonomy" id="549789"/>
    <lineage>
        <taxon>Bacteria</taxon>
        <taxon>Bacillati</taxon>
        <taxon>Cyanobacteriota</taxon>
        <taxon>Cyanophyceae</taxon>
        <taxon>Oscillatoriophycideae</taxon>
        <taxon>Oscillatoriales</taxon>
        <taxon>Oscillatoriaceae</taxon>
        <taxon>Phormidium</taxon>
    </lineage>
</organism>
<accession>A0A1U7IZL0</accession>
<dbReference type="STRING" id="549789.NIES30_22035"/>
<dbReference type="Proteomes" id="UP000185557">
    <property type="component" value="Unassembled WGS sequence"/>
</dbReference>
<protein>
    <recommendedName>
        <fullName evidence="3">DUF11 domain-containing protein</fullName>
    </recommendedName>
</protein>
<comment type="caution">
    <text evidence="1">The sequence shown here is derived from an EMBL/GenBank/DDBJ whole genome shotgun (WGS) entry which is preliminary data.</text>
</comment>
<keyword evidence="2" id="KW-1185">Reference proteome</keyword>
<dbReference type="AlphaFoldDB" id="A0A1U7IZL0"/>